<protein>
    <recommendedName>
        <fullName evidence="2">DNA alkylation repair enzyme</fullName>
    </recommendedName>
</protein>
<organism evidence="1">
    <name type="scientific">mine drainage metagenome</name>
    <dbReference type="NCBI Taxonomy" id="410659"/>
    <lineage>
        <taxon>unclassified sequences</taxon>
        <taxon>metagenomes</taxon>
        <taxon>ecological metagenomes</taxon>
    </lineage>
</organism>
<sequence length="247" mass="28155">MANPNRNYKKRSITTVSDTVNRIMKDLKANADTEFKKSEERLGINVSKAYGVQLPVLRSIAKRTGTDQRVAEELWKSGVHEARILASMIYDPDSVTDRQLETLVKGIDSWDLCDNCCSELFSNTVYADKKIDEWTKRSEEYVKRAGFVMIAYKALRDANASNSDFRRLFKQITDAASDERNYVKKAVSWALREIGKRNVTLNTDAIHLAEELAKQDSDSAQWISKSVISELKSEKIQNRLKAQTGHR</sequence>
<reference evidence="1" key="2">
    <citation type="journal article" date="2014" name="ISME J.">
        <title>Microbial stratification in low pH oxic and suboxic macroscopic growths along an acid mine drainage.</title>
        <authorList>
            <person name="Mendez-Garcia C."/>
            <person name="Mesa V."/>
            <person name="Sprenger R.R."/>
            <person name="Richter M."/>
            <person name="Diez M.S."/>
            <person name="Solano J."/>
            <person name="Bargiela R."/>
            <person name="Golyshina O.V."/>
            <person name="Manteca A."/>
            <person name="Ramos J.L."/>
            <person name="Gallego J.R."/>
            <person name="Llorente I."/>
            <person name="Martins Dos Santos V.A."/>
            <person name="Jensen O.N."/>
            <person name="Pelaez A.I."/>
            <person name="Sanchez J."/>
            <person name="Ferrer M."/>
        </authorList>
    </citation>
    <scope>NUCLEOTIDE SEQUENCE</scope>
</reference>
<dbReference type="InterPro" id="IPR016024">
    <property type="entry name" value="ARM-type_fold"/>
</dbReference>
<comment type="caution">
    <text evidence="1">The sequence shown here is derived from an EMBL/GenBank/DDBJ whole genome shotgun (WGS) entry which is preliminary data.</text>
</comment>
<dbReference type="PANTHER" id="PTHR41291">
    <property type="entry name" value="DNA ALKYLATION REPAIR PROTEIN"/>
    <property type="match status" value="1"/>
</dbReference>
<dbReference type="Pfam" id="PF08713">
    <property type="entry name" value="DNA_alkylation"/>
    <property type="match status" value="1"/>
</dbReference>
<name>T0Y8H6_9ZZZZ</name>
<reference evidence="1" key="1">
    <citation type="submission" date="2013-08" db="EMBL/GenBank/DDBJ databases">
        <authorList>
            <person name="Mendez C."/>
            <person name="Richter M."/>
            <person name="Ferrer M."/>
            <person name="Sanchez J."/>
        </authorList>
    </citation>
    <scope>NUCLEOTIDE SEQUENCE</scope>
</reference>
<accession>T0Y8H6</accession>
<dbReference type="EMBL" id="AUZZ01010507">
    <property type="protein sequence ID" value="EQD29453.1"/>
    <property type="molecule type" value="Genomic_DNA"/>
</dbReference>
<dbReference type="Gene3D" id="1.25.10.90">
    <property type="match status" value="1"/>
</dbReference>
<gene>
    <name evidence="1" type="ORF">B2A_14467</name>
</gene>
<dbReference type="SUPFAM" id="SSF48371">
    <property type="entry name" value="ARM repeat"/>
    <property type="match status" value="1"/>
</dbReference>
<dbReference type="InterPro" id="IPR014825">
    <property type="entry name" value="DNA_alkylation"/>
</dbReference>
<evidence type="ECO:0008006" key="2">
    <source>
        <dbReference type="Google" id="ProtNLM"/>
    </source>
</evidence>
<dbReference type="CDD" id="cd06561">
    <property type="entry name" value="AlkD_like"/>
    <property type="match status" value="1"/>
</dbReference>
<proteinExistence type="predicted"/>
<evidence type="ECO:0000313" key="1">
    <source>
        <dbReference type="EMBL" id="EQD29453.1"/>
    </source>
</evidence>
<dbReference type="PANTHER" id="PTHR41291:SF1">
    <property type="entry name" value="DNA ALKYLATION REPAIR PROTEIN"/>
    <property type="match status" value="1"/>
</dbReference>
<dbReference type="AlphaFoldDB" id="T0Y8H6"/>